<proteinExistence type="predicted"/>
<sequence length="51" mass="5646">MLTRSNYTHGSLVMKVMLQARTSGTPSSMATPTSKKIAWPERSLSSQCCQR</sequence>
<dbReference type="AlphaFoldDB" id="A0A2T8KW45"/>
<evidence type="ECO:0000256" key="1">
    <source>
        <dbReference type="SAM" id="MobiDB-lite"/>
    </source>
</evidence>
<dbReference type="EMBL" id="CM008046">
    <property type="protein sequence ID" value="PVH66408.1"/>
    <property type="molecule type" value="Genomic_DNA"/>
</dbReference>
<accession>A0A2T8KW45</accession>
<reference evidence="2" key="1">
    <citation type="submission" date="2018-04" db="EMBL/GenBank/DDBJ databases">
        <title>WGS assembly of Panicum hallii.</title>
        <authorList>
            <person name="Lovell J."/>
            <person name="Jenkins J."/>
            <person name="Lowry D."/>
            <person name="Mamidi S."/>
            <person name="Sreedasyam A."/>
            <person name="Weng X."/>
            <person name="Barry K."/>
            <person name="Bonette J."/>
            <person name="Campitelli B."/>
            <person name="Daum C."/>
            <person name="Gordon S."/>
            <person name="Gould B."/>
            <person name="Lipzen A."/>
            <person name="Macqueen A."/>
            <person name="Palacio-Mejia J."/>
            <person name="Plott C."/>
            <person name="Shakirov E."/>
            <person name="Shu S."/>
            <person name="Yoshinaga Y."/>
            <person name="Zane M."/>
            <person name="Rokhsar D."/>
            <person name="Grimwood J."/>
            <person name="Schmutz J."/>
            <person name="Juenger T."/>
        </authorList>
    </citation>
    <scope>NUCLEOTIDE SEQUENCE [LARGE SCALE GENOMIC DNA]</scope>
    <source>
        <strain evidence="2">FIL2</strain>
    </source>
</reference>
<dbReference type="Proteomes" id="UP000243499">
    <property type="component" value="Chromosome 1"/>
</dbReference>
<dbReference type="Gramene" id="PVH66408">
    <property type="protein sequence ID" value="PVH66408"/>
    <property type="gene ID" value="PAHAL_1G236300"/>
</dbReference>
<gene>
    <name evidence="2" type="ORF">PAHAL_1G236300</name>
</gene>
<feature type="region of interest" description="Disordered" evidence="1">
    <location>
        <begin position="22"/>
        <end position="51"/>
    </location>
</feature>
<name>A0A2T8KW45_9POAL</name>
<organism evidence="2">
    <name type="scientific">Panicum hallii</name>
    <dbReference type="NCBI Taxonomy" id="206008"/>
    <lineage>
        <taxon>Eukaryota</taxon>
        <taxon>Viridiplantae</taxon>
        <taxon>Streptophyta</taxon>
        <taxon>Embryophyta</taxon>
        <taxon>Tracheophyta</taxon>
        <taxon>Spermatophyta</taxon>
        <taxon>Magnoliopsida</taxon>
        <taxon>Liliopsida</taxon>
        <taxon>Poales</taxon>
        <taxon>Poaceae</taxon>
        <taxon>PACMAD clade</taxon>
        <taxon>Panicoideae</taxon>
        <taxon>Panicodae</taxon>
        <taxon>Paniceae</taxon>
        <taxon>Panicinae</taxon>
        <taxon>Panicum</taxon>
        <taxon>Panicum sect. Panicum</taxon>
    </lineage>
</organism>
<protein>
    <submittedName>
        <fullName evidence="2">Uncharacterized protein</fullName>
    </submittedName>
</protein>
<evidence type="ECO:0000313" key="2">
    <source>
        <dbReference type="EMBL" id="PVH66408.1"/>
    </source>
</evidence>
<feature type="compositionally biased region" description="Polar residues" evidence="1">
    <location>
        <begin position="22"/>
        <end position="34"/>
    </location>
</feature>